<proteinExistence type="predicted"/>
<protein>
    <submittedName>
        <fullName evidence="1">Uncharacterized protein</fullName>
    </submittedName>
</protein>
<dbReference type="OrthoDB" id="328328at2759"/>
<sequence length="117" mass="13085">MAQQPAAARSHQELPVSAPGQYVSTGPAFWSYHYDATPARRQGHPEAVSTPPSLDEPSQEHMNAVLAHALYNSIRENYSYILRTQYNYGFDKDGNVWAAQGYTPVSFAPERTKARML</sequence>
<name>A0A2A9MAT7_BESBE</name>
<dbReference type="EMBL" id="NWUJ01000010">
    <property type="protein sequence ID" value="PFH32737.1"/>
    <property type="molecule type" value="Genomic_DNA"/>
</dbReference>
<reference evidence="1 2" key="1">
    <citation type="submission" date="2017-09" db="EMBL/GenBank/DDBJ databases">
        <title>Genome sequencing of Besnoitia besnoiti strain Bb-Ger1.</title>
        <authorList>
            <person name="Schares G."/>
            <person name="Venepally P."/>
            <person name="Lorenzi H.A."/>
        </authorList>
    </citation>
    <scope>NUCLEOTIDE SEQUENCE [LARGE SCALE GENOMIC DNA]</scope>
    <source>
        <strain evidence="1 2">Bb-Ger1</strain>
    </source>
</reference>
<dbReference type="RefSeq" id="XP_029216746.1">
    <property type="nucleotide sequence ID" value="XM_029360079.1"/>
</dbReference>
<keyword evidence="2" id="KW-1185">Reference proteome</keyword>
<evidence type="ECO:0000313" key="2">
    <source>
        <dbReference type="Proteomes" id="UP000224006"/>
    </source>
</evidence>
<gene>
    <name evidence="1" type="ORF">BESB_013490</name>
</gene>
<dbReference type="Proteomes" id="UP000224006">
    <property type="component" value="Chromosome IX"/>
</dbReference>
<evidence type="ECO:0000313" key="1">
    <source>
        <dbReference type="EMBL" id="PFH32737.1"/>
    </source>
</evidence>
<dbReference type="KEGG" id="bbes:BESB_013490"/>
<dbReference type="AlphaFoldDB" id="A0A2A9MAT7"/>
<accession>A0A2A9MAT7</accession>
<comment type="caution">
    <text evidence="1">The sequence shown here is derived from an EMBL/GenBank/DDBJ whole genome shotgun (WGS) entry which is preliminary data.</text>
</comment>
<organism evidence="1 2">
    <name type="scientific">Besnoitia besnoiti</name>
    <name type="common">Apicomplexan protozoan</name>
    <dbReference type="NCBI Taxonomy" id="94643"/>
    <lineage>
        <taxon>Eukaryota</taxon>
        <taxon>Sar</taxon>
        <taxon>Alveolata</taxon>
        <taxon>Apicomplexa</taxon>
        <taxon>Conoidasida</taxon>
        <taxon>Coccidia</taxon>
        <taxon>Eucoccidiorida</taxon>
        <taxon>Eimeriorina</taxon>
        <taxon>Sarcocystidae</taxon>
        <taxon>Besnoitia</taxon>
    </lineage>
</organism>
<dbReference type="VEuPathDB" id="ToxoDB:BESB_013490"/>
<dbReference type="GeneID" id="40306411"/>